<dbReference type="Proteomes" id="UP000824280">
    <property type="component" value="Chromosome"/>
</dbReference>
<protein>
    <recommendedName>
        <fullName evidence="4">DUF481 domain-containing protein</fullName>
    </recommendedName>
</protein>
<evidence type="ECO:0008006" key="4">
    <source>
        <dbReference type="Google" id="ProtNLM"/>
    </source>
</evidence>
<name>A0ABX8ZDI6_9SPHN</name>
<reference evidence="2 3" key="1">
    <citation type="submission" date="2021-08" db="EMBL/GenBank/DDBJ databases">
        <title>Comparative Genomics Analysis of the Genus Qipengyuania Reveals Extensive Genetic Diversity and Metabolic Versatility, Including the Description of Fifteen Novel Species.</title>
        <authorList>
            <person name="Liu Y."/>
        </authorList>
    </citation>
    <scope>NUCLEOTIDE SEQUENCE [LARGE SCALE GENOMIC DNA]</scope>
    <source>
        <strain evidence="2 3">1XM2-8</strain>
    </source>
</reference>
<feature type="chain" id="PRO_5046720277" description="DUF481 domain-containing protein" evidence="1">
    <location>
        <begin position="22"/>
        <end position="298"/>
    </location>
</feature>
<accession>A0ABX8ZDI6</accession>
<keyword evidence="3" id="KW-1185">Reference proteome</keyword>
<dbReference type="RefSeq" id="WP_221422596.1">
    <property type="nucleotide sequence ID" value="NZ_CP081297.1"/>
</dbReference>
<feature type="signal peptide" evidence="1">
    <location>
        <begin position="1"/>
        <end position="21"/>
    </location>
</feature>
<keyword evidence="1" id="KW-0732">Signal</keyword>
<organism evidence="2 3">
    <name type="scientific">Qipengyuania psychrotolerans</name>
    <dbReference type="NCBI Taxonomy" id="2867238"/>
    <lineage>
        <taxon>Bacteria</taxon>
        <taxon>Pseudomonadati</taxon>
        <taxon>Pseudomonadota</taxon>
        <taxon>Alphaproteobacteria</taxon>
        <taxon>Sphingomonadales</taxon>
        <taxon>Erythrobacteraceae</taxon>
        <taxon>Qipengyuania</taxon>
    </lineage>
</organism>
<dbReference type="EMBL" id="CP081297">
    <property type="protein sequence ID" value="QZD87055.1"/>
    <property type="molecule type" value="Genomic_DNA"/>
</dbReference>
<proteinExistence type="predicted"/>
<sequence length="298" mass="34201">MKRMMIALGAMSALLNVPASAQDGVDAWVELEARAVQSDRTIIDGDDIESSGAGVSVDAAFQWTNGRTEVQFDLGAEVFDFSEETRNTRESGSASVTVSQEISDNLSVAVSAGHWEDIVTLEARQTDQDAIRGEVKYEDKVHRVRLRAQYREREYESVTPSTGNGMRYDAQYNYRFASWHWARVELRAEDINSDHPRRGYERYMVRAGYSLPLDSGKNWRLRPQLEYRDWTYDERRVLDDPAGELRRDSYIQPEIGLAYGKSNGLKARLRAAYQFRSSNDPRYTEDAPYFDLRVGYRF</sequence>
<dbReference type="SUPFAM" id="SSF56935">
    <property type="entry name" value="Porins"/>
    <property type="match status" value="1"/>
</dbReference>
<evidence type="ECO:0000313" key="3">
    <source>
        <dbReference type="Proteomes" id="UP000824280"/>
    </source>
</evidence>
<evidence type="ECO:0000256" key="1">
    <source>
        <dbReference type="SAM" id="SignalP"/>
    </source>
</evidence>
<evidence type="ECO:0000313" key="2">
    <source>
        <dbReference type="EMBL" id="QZD87055.1"/>
    </source>
</evidence>
<gene>
    <name evidence="2" type="ORF">K3166_12910</name>
</gene>